<dbReference type="Pfam" id="PF14608">
    <property type="entry name" value="zf-CCCH_2"/>
    <property type="match status" value="1"/>
</dbReference>
<dbReference type="GO" id="GO:0043484">
    <property type="term" value="P:regulation of RNA splicing"/>
    <property type="evidence" value="ECO:0007669"/>
    <property type="project" value="TreeGrafter"/>
</dbReference>
<protein>
    <recommendedName>
        <fullName evidence="11">C3H1-type domain-containing protein</fullName>
    </recommendedName>
</protein>
<feature type="zinc finger region" description="C3H1-type" evidence="10">
    <location>
        <begin position="13"/>
        <end position="41"/>
    </location>
</feature>
<evidence type="ECO:0000256" key="5">
    <source>
        <dbReference type="ARBA" id="ARBA00022737"/>
    </source>
</evidence>
<evidence type="ECO:0000256" key="2">
    <source>
        <dbReference type="ARBA" id="ARBA00004496"/>
    </source>
</evidence>
<dbReference type="EMBL" id="WNYA01000003">
    <property type="protein sequence ID" value="KAG8580999.1"/>
    <property type="molecule type" value="Genomic_DNA"/>
</dbReference>
<dbReference type="InterPro" id="IPR000571">
    <property type="entry name" value="Znf_CCCH"/>
</dbReference>
<feature type="domain" description="C3H1-type" evidence="11">
    <location>
        <begin position="273"/>
        <end position="301"/>
    </location>
</feature>
<comment type="caution">
    <text evidence="12">The sequence shown here is derived from an EMBL/GenBank/DDBJ whole genome shotgun (WGS) entry which is preliminary data.</text>
</comment>
<dbReference type="GO" id="GO:0008270">
    <property type="term" value="F:zinc ion binding"/>
    <property type="evidence" value="ECO:0007669"/>
    <property type="project" value="UniProtKB-KW"/>
</dbReference>
<evidence type="ECO:0000256" key="1">
    <source>
        <dbReference type="ARBA" id="ARBA00004123"/>
    </source>
</evidence>
<dbReference type="GO" id="GO:0005654">
    <property type="term" value="C:nucleoplasm"/>
    <property type="evidence" value="ECO:0007669"/>
    <property type="project" value="TreeGrafter"/>
</dbReference>
<name>A0AAV7C9A8_ENGPU</name>
<keyword evidence="13" id="KW-1185">Reference proteome</keyword>
<dbReference type="EMBL" id="WNYA01000003">
    <property type="protein sequence ID" value="KAG8581000.1"/>
    <property type="molecule type" value="Genomic_DNA"/>
</dbReference>
<feature type="zinc finger region" description="C3H1-type" evidence="10">
    <location>
        <begin position="309"/>
        <end position="335"/>
    </location>
</feature>
<dbReference type="PROSITE" id="PS50103">
    <property type="entry name" value="ZF_C3H1"/>
    <property type="match status" value="4"/>
</dbReference>
<evidence type="ECO:0000256" key="4">
    <source>
        <dbReference type="ARBA" id="ARBA00022723"/>
    </source>
</evidence>
<keyword evidence="5" id="KW-0677">Repeat</keyword>
<keyword evidence="4 10" id="KW-0479">Metal-binding</keyword>
<dbReference type="Gene3D" id="3.30.1370.210">
    <property type="match status" value="2"/>
</dbReference>
<evidence type="ECO:0000256" key="3">
    <source>
        <dbReference type="ARBA" id="ARBA00022490"/>
    </source>
</evidence>
<keyword evidence="3" id="KW-0963">Cytoplasm</keyword>
<dbReference type="AlphaFoldDB" id="A0AAV7C9A8"/>
<keyword evidence="7 10" id="KW-0862">Zinc</keyword>
<dbReference type="PANTHER" id="PTHR12675:SF7">
    <property type="entry name" value="MUSCLEBLIND-LIKE PROTEIN 1"/>
    <property type="match status" value="1"/>
</dbReference>
<dbReference type="Pfam" id="PF22628">
    <property type="entry name" value="zf-CCCH_10"/>
    <property type="match status" value="2"/>
</dbReference>
<dbReference type="GO" id="GO:0003723">
    <property type="term" value="F:RNA binding"/>
    <property type="evidence" value="ECO:0007669"/>
    <property type="project" value="TreeGrafter"/>
</dbReference>
<evidence type="ECO:0000256" key="8">
    <source>
        <dbReference type="ARBA" id="ARBA00023242"/>
    </source>
</evidence>
<evidence type="ECO:0000259" key="11">
    <source>
        <dbReference type="PROSITE" id="PS50103"/>
    </source>
</evidence>
<evidence type="ECO:0000256" key="6">
    <source>
        <dbReference type="ARBA" id="ARBA00022771"/>
    </source>
</evidence>
<feature type="domain" description="C3H1-type" evidence="11">
    <location>
        <begin position="47"/>
        <end position="73"/>
    </location>
</feature>
<dbReference type="PANTHER" id="PTHR12675">
    <property type="entry name" value="MUSCLEBLIND-LIKE PROTEIN"/>
    <property type="match status" value="1"/>
</dbReference>
<gene>
    <name evidence="12" type="ORF">GDO81_007512</name>
</gene>
<evidence type="ECO:0000256" key="9">
    <source>
        <dbReference type="ARBA" id="ARBA00038226"/>
    </source>
</evidence>
<accession>A0AAV7C9A8</accession>
<sequence>MAVSVAPIRDTKWLTLEVCREFQRGTCSRPDTECKFAHPSKSCQVENGRVIACFDSLKGRCSRENCKYLHPPPHLKTQLEINGRNNLIQQKNMAMLAQQMQLANAIIPGTQLQPVPMFSVAPSLATNATAAFNPYLGPVSPGLVPAEILPTAPLLVAGNPGVTMPSAAAAAAQKLMRTDRLEASYNQAAALRASPRCPTNELNPDLEGAPSLWVRGSSVSMPAQSWASPEQRLPVVPNYVWWFCDVDSCPLGSELRPANSFHLGHQAGLDPRSQKRKVCREYQRGNCNRGENECRFAHPSESAMIDTNDNTVTVCMDYIKGRCSREKCKYFHPPAHLQAKIKAAQYQVNQAAAAQAAATAAAMGIPQTVLPPLPKRPALEKTNGATGMFNTGFFQYQQALANMQLQQQAAFFPPGSILCMTPAASVVPMVHGTAPATVSAAATSATSVPFAATATANQIPIISADHLSSHKYVTQL</sequence>
<keyword evidence="6 10" id="KW-0863">Zinc-finger</keyword>
<comment type="subcellular location">
    <subcellularLocation>
        <location evidence="2">Cytoplasm</location>
    </subcellularLocation>
    <subcellularLocation>
        <location evidence="1">Nucleus</location>
    </subcellularLocation>
</comment>
<proteinExistence type="inferred from homology"/>
<evidence type="ECO:0000313" key="13">
    <source>
        <dbReference type="Proteomes" id="UP000824782"/>
    </source>
</evidence>
<evidence type="ECO:0000256" key="7">
    <source>
        <dbReference type="ARBA" id="ARBA00022833"/>
    </source>
</evidence>
<reference evidence="12" key="1">
    <citation type="thesis" date="2020" institute="ProQuest LLC" country="789 East Eisenhower Parkway, Ann Arbor, MI, USA">
        <title>Comparative Genomics and Chromosome Evolution.</title>
        <authorList>
            <person name="Mudd A.B."/>
        </authorList>
    </citation>
    <scope>NUCLEOTIDE SEQUENCE</scope>
    <source>
        <strain evidence="12">237g6f4</strain>
        <tissue evidence="12">Blood</tissue>
    </source>
</reference>
<feature type="zinc finger region" description="C3H1-type" evidence="10">
    <location>
        <begin position="273"/>
        <end position="301"/>
    </location>
</feature>
<comment type="similarity">
    <text evidence="9">Belongs to the muscleblind family.</text>
</comment>
<dbReference type="GO" id="GO:0005737">
    <property type="term" value="C:cytoplasm"/>
    <property type="evidence" value="ECO:0007669"/>
    <property type="project" value="UniProtKB-SubCell"/>
</dbReference>
<feature type="domain" description="C3H1-type" evidence="11">
    <location>
        <begin position="13"/>
        <end position="41"/>
    </location>
</feature>
<dbReference type="InterPro" id="IPR054429">
    <property type="entry name" value="Znf-CCCH_Muscleblind-like"/>
</dbReference>
<evidence type="ECO:0000313" key="12">
    <source>
        <dbReference type="EMBL" id="KAG8581002.1"/>
    </source>
</evidence>
<dbReference type="Proteomes" id="UP000824782">
    <property type="component" value="Unassembled WGS sequence"/>
</dbReference>
<dbReference type="EMBL" id="WNYA01000003">
    <property type="protein sequence ID" value="KAG8581001.1"/>
    <property type="molecule type" value="Genomic_DNA"/>
</dbReference>
<dbReference type="EMBL" id="WNYA01000003">
    <property type="protein sequence ID" value="KAG8581002.1"/>
    <property type="molecule type" value="Genomic_DNA"/>
</dbReference>
<feature type="zinc finger region" description="C3H1-type" evidence="10">
    <location>
        <begin position="47"/>
        <end position="73"/>
    </location>
</feature>
<evidence type="ECO:0000256" key="10">
    <source>
        <dbReference type="PROSITE-ProRule" id="PRU00723"/>
    </source>
</evidence>
<dbReference type="SMART" id="SM00356">
    <property type="entry name" value="ZnF_C3H1"/>
    <property type="match status" value="4"/>
</dbReference>
<dbReference type="Pfam" id="PF00642">
    <property type="entry name" value="zf-CCCH"/>
    <property type="match status" value="1"/>
</dbReference>
<keyword evidence="8" id="KW-0539">Nucleus</keyword>
<dbReference type="FunFam" id="3.30.1370.210:FF:000002">
    <property type="entry name" value="Muscleblind-like 1 isoform 2"/>
    <property type="match status" value="1"/>
</dbReference>
<organism evidence="12 13">
    <name type="scientific">Engystomops pustulosus</name>
    <name type="common">Tungara frog</name>
    <name type="synonym">Physalaemus pustulosus</name>
    <dbReference type="NCBI Taxonomy" id="76066"/>
    <lineage>
        <taxon>Eukaryota</taxon>
        <taxon>Metazoa</taxon>
        <taxon>Chordata</taxon>
        <taxon>Craniata</taxon>
        <taxon>Vertebrata</taxon>
        <taxon>Euteleostomi</taxon>
        <taxon>Amphibia</taxon>
        <taxon>Batrachia</taxon>
        <taxon>Anura</taxon>
        <taxon>Neobatrachia</taxon>
        <taxon>Hyloidea</taxon>
        <taxon>Leptodactylidae</taxon>
        <taxon>Leiuperinae</taxon>
        <taxon>Engystomops</taxon>
    </lineage>
</organism>
<feature type="domain" description="C3H1-type" evidence="11">
    <location>
        <begin position="309"/>
        <end position="335"/>
    </location>
</feature>
<dbReference type="FunFam" id="3.30.1370.210:FF:000004">
    <property type="entry name" value="Muscleblind like splicing regulator 1"/>
    <property type="match status" value="1"/>
</dbReference>